<feature type="chain" id="PRO_5039705898" description="Lipoprotein" evidence="2">
    <location>
        <begin position="22"/>
        <end position="177"/>
    </location>
</feature>
<comment type="caution">
    <text evidence="3">The sequence shown here is derived from an EMBL/GenBank/DDBJ whole genome shotgun (WGS) entry which is preliminary data.</text>
</comment>
<proteinExistence type="predicted"/>
<dbReference type="AlphaFoldDB" id="A0A0N0GXS4"/>
<keyword evidence="2" id="KW-0732">Signal</keyword>
<keyword evidence="4" id="KW-1185">Reference proteome</keyword>
<evidence type="ECO:0000313" key="4">
    <source>
        <dbReference type="Proteomes" id="UP000037982"/>
    </source>
</evidence>
<dbReference type="Proteomes" id="UP000037982">
    <property type="component" value="Unassembled WGS sequence"/>
</dbReference>
<accession>A0A0N0GXS4</accession>
<gene>
    <name evidence="3" type="ORF">ADL29_24865</name>
</gene>
<name>A0A0N0GXS4_9ACTN</name>
<feature type="region of interest" description="Disordered" evidence="1">
    <location>
        <begin position="65"/>
        <end position="84"/>
    </location>
</feature>
<reference evidence="4" key="1">
    <citation type="submission" date="2015-07" db="EMBL/GenBank/DDBJ databases">
        <authorList>
            <person name="Ju K.-S."/>
            <person name="Doroghazi J.R."/>
            <person name="Metcalf W.W."/>
        </authorList>
    </citation>
    <scope>NUCLEOTIDE SEQUENCE [LARGE SCALE GENOMIC DNA]</scope>
    <source>
        <strain evidence="4">NRRL ISP-5002</strain>
    </source>
</reference>
<dbReference type="EMBL" id="LGKG01000149">
    <property type="protein sequence ID" value="KPC61309.1"/>
    <property type="molecule type" value="Genomic_DNA"/>
</dbReference>
<evidence type="ECO:0008006" key="5">
    <source>
        <dbReference type="Google" id="ProtNLM"/>
    </source>
</evidence>
<protein>
    <recommendedName>
        <fullName evidence="5">Lipoprotein</fullName>
    </recommendedName>
</protein>
<organism evidence="3 4">
    <name type="scientific">Streptomyces chattanoogensis</name>
    <dbReference type="NCBI Taxonomy" id="66876"/>
    <lineage>
        <taxon>Bacteria</taxon>
        <taxon>Bacillati</taxon>
        <taxon>Actinomycetota</taxon>
        <taxon>Actinomycetes</taxon>
        <taxon>Kitasatosporales</taxon>
        <taxon>Streptomycetaceae</taxon>
        <taxon>Streptomyces</taxon>
    </lineage>
</organism>
<evidence type="ECO:0000256" key="1">
    <source>
        <dbReference type="SAM" id="MobiDB-lite"/>
    </source>
</evidence>
<dbReference type="PATRIC" id="fig|66876.3.peg.5446"/>
<sequence length="177" mass="18903">MIAAAFILPLVVLAQACESMAGGPVRSAADYGKHTTVTKEAGKRTVSQLRPAPYLAGALRGASLEGTANEEGSPSCKDDLGADGDGVTRDQPIYSWKLEFDSRHDYLTVVKNLREEWSKRGLTVEHIPAPAKGEPGQGLPGISTIDDRGINLMFGPDRYSGAPTVRADGGCIRHLYH</sequence>
<evidence type="ECO:0000313" key="3">
    <source>
        <dbReference type="EMBL" id="KPC61309.1"/>
    </source>
</evidence>
<feature type="signal peptide" evidence="2">
    <location>
        <begin position="1"/>
        <end position="21"/>
    </location>
</feature>
<evidence type="ECO:0000256" key="2">
    <source>
        <dbReference type="SAM" id="SignalP"/>
    </source>
</evidence>